<gene>
    <name evidence="2" type="ORF">HCK00_04855</name>
</gene>
<dbReference type="Gene3D" id="3.40.50.1820">
    <property type="entry name" value="alpha/beta hydrolase"/>
    <property type="match status" value="1"/>
</dbReference>
<keyword evidence="3" id="KW-1185">Reference proteome</keyword>
<feature type="region of interest" description="Disordered" evidence="1">
    <location>
        <begin position="1"/>
        <end position="33"/>
    </location>
</feature>
<dbReference type="PANTHER" id="PTHR34853:SF1">
    <property type="entry name" value="LIPASE 5"/>
    <property type="match status" value="1"/>
</dbReference>
<dbReference type="SUPFAM" id="SSF53474">
    <property type="entry name" value="alpha/beta-Hydrolases"/>
    <property type="match status" value="1"/>
</dbReference>
<reference evidence="2 3" key="1">
    <citation type="submission" date="2020-03" db="EMBL/GenBank/DDBJ databases">
        <title>WGS of actinomycetes isolated from Thailand.</title>
        <authorList>
            <person name="Thawai C."/>
        </authorList>
    </citation>
    <scope>NUCLEOTIDE SEQUENCE [LARGE SCALE GENOMIC DNA]</scope>
    <source>
        <strain evidence="2 3">PLAI 1-29</strain>
    </source>
</reference>
<name>A0ABX1BVX0_9ACTN</name>
<dbReference type="InterPro" id="IPR005152">
    <property type="entry name" value="Lipase_secreted"/>
</dbReference>
<evidence type="ECO:0000313" key="2">
    <source>
        <dbReference type="EMBL" id="NJP99886.1"/>
    </source>
</evidence>
<evidence type="ECO:0000256" key="1">
    <source>
        <dbReference type="SAM" id="MobiDB-lite"/>
    </source>
</evidence>
<proteinExistence type="predicted"/>
<organism evidence="2 3">
    <name type="scientific">Streptomyces zingiberis</name>
    <dbReference type="NCBI Taxonomy" id="2053010"/>
    <lineage>
        <taxon>Bacteria</taxon>
        <taxon>Bacillati</taxon>
        <taxon>Actinomycetota</taxon>
        <taxon>Actinomycetes</taxon>
        <taxon>Kitasatosporales</taxon>
        <taxon>Streptomycetaceae</taxon>
        <taxon>Streptomyces</taxon>
    </lineage>
</organism>
<evidence type="ECO:0000313" key="3">
    <source>
        <dbReference type="Proteomes" id="UP000695264"/>
    </source>
</evidence>
<protein>
    <submittedName>
        <fullName evidence="2">Lipase</fullName>
    </submittedName>
</protein>
<comment type="caution">
    <text evidence="2">The sequence shown here is derived from an EMBL/GenBank/DDBJ whole genome shotgun (WGS) entry which is preliminary data.</text>
</comment>
<dbReference type="EMBL" id="JAATEN010000003">
    <property type="protein sequence ID" value="NJP99886.1"/>
    <property type="molecule type" value="Genomic_DNA"/>
</dbReference>
<dbReference type="Proteomes" id="UP000695264">
    <property type="component" value="Unassembled WGS sequence"/>
</dbReference>
<dbReference type="Pfam" id="PF03583">
    <property type="entry name" value="LIP"/>
    <property type="match status" value="1"/>
</dbReference>
<dbReference type="InterPro" id="IPR029058">
    <property type="entry name" value="AB_hydrolase_fold"/>
</dbReference>
<dbReference type="RefSeq" id="WP_168100501.1">
    <property type="nucleotide sequence ID" value="NZ_JAATEN010000003.1"/>
</dbReference>
<accession>A0ABX1BVX0</accession>
<sequence length="413" mass="43763">MTTTTVLEDPPENAPAGVAFYTPPELPSEGERGSPVYQRRLDNPVAQLKEGDNWLVLYRSQDAHGGPVATSGILALPRTPPPAAGFPVISWAHGTVGVSDLCAPSRDDVHSPAHAVNTYPQTLLNTFLRRGWAVAMTDYEHLGTTGGRHPYMLGASHAAAVLDIVRAARRLFPGRLARRFAIVGHSQGGQAALFAAHHSPSHPDLDLAGVAAIAPANHLLGIVRAGSVVPSHAEDGGYAFTPLLLSGALGGDPAIRPEQVLSRAAHALWPHVDERCRAGLSHPDSWGGLRGTEQFRGAYPALPNPDQQRFDAQLAAMNPDLTLPVPARISQAADDPRVRADPAPLQGTDDLVAELRELNATGGRPLLYQRYPAGEVPGDEPLGVHFATINHDLPHLVAWLTPLLNGAGYGDGS</sequence>
<dbReference type="PANTHER" id="PTHR34853">
    <property type="match status" value="1"/>
</dbReference>
<dbReference type="PIRSF" id="PIRSF029171">
    <property type="entry name" value="Esterase_LipA"/>
    <property type="match status" value="1"/>
</dbReference>